<dbReference type="InterPro" id="IPR013785">
    <property type="entry name" value="Aldolase_TIM"/>
</dbReference>
<comment type="caution">
    <text evidence="12">The sequence shown here is derived from an EMBL/GenBank/DDBJ whole genome shotgun (WGS) entry which is preliminary data.</text>
</comment>
<keyword evidence="9" id="KW-0411">Iron-sulfur</keyword>
<dbReference type="PROSITE" id="PS00198">
    <property type="entry name" value="4FE4S_FER_1"/>
    <property type="match status" value="1"/>
</dbReference>
<dbReference type="PIRSF" id="PIRSF000371">
    <property type="entry name" value="PFL_act_enz"/>
    <property type="match status" value="1"/>
</dbReference>
<keyword evidence="6" id="KW-0479">Metal-binding</keyword>
<dbReference type="PROSITE" id="PS51379">
    <property type="entry name" value="4FE4S_FER_2"/>
    <property type="match status" value="2"/>
</dbReference>
<dbReference type="Gene3D" id="3.30.70.20">
    <property type="match status" value="1"/>
</dbReference>
<dbReference type="SUPFAM" id="SSF54862">
    <property type="entry name" value="4Fe-4S ferredoxins"/>
    <property type="match status" value="1"/>
</dbReference>
<comment type="similarity">
    <text evidence="2">Belongs to the organic radical-activating enzymes family.</text>
</comment>
<dbReference type="SFLD" id="SFLDS00029">
    <property type="entry name" value="Radical_SAM"/>
    <property type="match status" value="1"/>
</dbReference>
<organism evidence="12 13">
    <name type="scientific">Desulfovibrio intestinalis</name>
    <dbReference type="NCBI Taxonomy" id="58621"/>
    <lineage>
        <taxon>Bacteria</taxon>
        <taxon>Pseudomonadati</taxon>
        <taxon>Thermodesulfobacteriota</taxon>
        <taxon>Desulfovibrionia</taxon>
        <taxon>Desulfovibrionales</taxon>
        <taxon>Desulfovibrionaceae</taxon>
        <taxon>Desulfovibrio</taxon>
    </lineage>
</organism>
<dbReference type="EC" id="1.97.1.4" evidence="12"/>
<dbReference type="GO" id="GO:0016829">
    <property type="term" value="F:lyase activity"/>
    <property type="evidence" value="ECO:0007669"/>
    <property type="project" value="UniProtKB-KW"/>
</dbReference>
<dbReference type="Proteomes" id="UP000539075">
    <property type="component" value="Unassembled WGS sequence"/>
</dbReference>
<comment type="cofactor">
    <cofactor evidence="1">
        <name>[4Fe-4S] cluster</name>
        <dbReference type="ChEBI" id="CHEBI:49883"/>
    </cofactor>
</comment>
<feature type="domain" description="4Fe-4S ferredoxin-type" evidence="10">
    <location>
        <begin position="82"/>
        <end position="111"/>
    </location>
</feature>
<accession>A0A7W8C0U9</accession>
<feature type="domain" description="Radical SAM core" evidence="11">
    <location>
        <begin position="19"/>
        <end position="298"/>
    </location>
</feature>
<evidence type="ECO:0000256" key="9">
    <source>
        <dbReference type="ARBA" id="ARBA00023014"/>
    </source>
</evidence>
<dbReference type="PROSITE" id="PS51918">
    <property type="entry name" value="RADICAL_SAM"/>
    <property type="match status" value="1"/>
</dbReference>
<dbReference type="EMBL" id="JACHGO010000004">
    <property type="protein sequence ID" value="MBB5143516.1"/>
    <property type="molecule type" value="Genomic_DNA"/>
</dbReference>
<dbReference type="GO" id="GO:0043365">
    <property type="term" value="F:[formate-C-acetyltransferase]-activating enzyme activity"/>
    <property type="evidence" value="ECO:0007669"/>
    <property type="project" value="UniProtKB-EC"/>
</dbReference>
<dbReference type="InterPro" id="IPR040074">
    <property type="entry name" value="BssD/PflA/YjjW"/>
</dbReference>
<evidence type="ECO:0000259" key="10">
    <source>
        <dbReference type="PROSITE" id="PS51379"/>
    </source>
</evidence>
<dbReference type="GO" id="GO:0051539">
    <property type="term" value="F:4 iron, 4 sulfur cluster binding"/>
    <property type="evidence" value="ECO:0007669"/>
    <property type="project" value="UniProtKB-KW"/>
</dbReference>
<dbReference type="InterPro" id="IPR007197">
    <property type="entry name" value="rSAM"/>
</dbReference>
<feature type="domain" description="4Fe-4S ferredoxin-type" evidence="10">
    <location>
        <begin position="50"/>
        <end position="81"/>
    </location>
</feature>
<dbReference type="PANTHER" id="PTHR30352:SF4">
    <property type="entry name" value="PYRUVATE FORMATE-LYASE 2-ACTIVATING ENZYME"/>
    <property type="match status" value="1"/>
</dbReference>
<dbReference type="Pfam" id="PF13353">
    <property type="entry name" value="Fer4_12"/>
    <property type="match status" value="1"/>
</dbReference>
<keyword evidence="4" id="KW-0004">4Fe-4S</keyword>
<evidence type="ECO:0000256" key="5">
    <source>
        <dbReference type="ARBA" id="ARBA00022691"/>
    </source>
</evidence>
<dbReference type="PROSITE" id="PS01087">
    <property type="entry name" value="RADICAL_ACTIVATING"/>
    <property type="match status" value="1"/>
</dbReference>
<keyword evidence="8" id="KW-0408">Iron</keyword>
<dbReference type="Pfam" id="PF04055">
    <property type="entry name" value="Radical_SAM"/>
    <property type="match status" value="1"/>
</dbReference>
<evidence type="ECO:0000256" key="2">
    <source>
        <dbReference type="ARBA" id="ARBA00009777"/>
    </source>
</evidence>
<dbReference type="NCBIfam" id="TIGR02494">
    <property type="entry name" value="PFLE_PFLC"/>
    <property type="match status" value="1"/>
</dbReference>
<dbReference type="Gene3D" id="3.20.20.70">
    <property type="entry name" value="Aldolase class I"/>
    <property type="match status" value="1"/>
</dbReference>
<evidence type="ECO:0000256" key="1">
    <source>
        <dbReference type="ARBA" id="ARBA00001966"/>
    </source>
</evidence>
<evidence type="ECO:0000256" key="3">
    <source>
        <dbReference type="ARBA" id="ARBA00011245"/>
    </source>
</evidence>
<comment type="subunit">
    <text evidence="3">Monomer.</text>
</comment>
<keyword evidence="7 12" id="KW-0560">Oxidoreductase</keyword>
<protein>
    <submittedName>
        <fullName evidence="12">Pyruvate formate lyase activating enzyme</fullName>
        <ecNumber evidence="12">1.97.1.4</ecNumber>
    </submittedName>
</protein>
<evidence type="ECO:0000256" key="6">
    <source>
        <dbReference type="ARBA" id="ARBA00022723"/>
    </source>
</evidence>
<dbReference type="InterPro" id="IPR058240">
    <property type="entry name" value="rSAM_sf"/>
</dbReference>
<dbReference type="InterPro" id="IPR017900">
    <property type="entry name" value="4Fe4S_Fe_S_CS"/>
</dbReference>
<gene>
    <name evidence="12" type="ORF">HNQ38_001613</name>
</gene>
<reference evidence="12 13" key="1">
    <citation type="submission" date="2020-08" db="EMBL/GenBank/DDBJ databases">
        <title>Genomic Encyclopedia of Type Strains, Phase IV (KMG-IV): sequencing the most valuable type-strain genomes for metagenomic binning, comparative biology and taxonomic classification.</title>
        <authorList>
            <person name="Goeker M."/>
        </authorList>
    </citation>
    <scope>NUCLEOTIDE SEQUENCE [LARGE SCALE GENOMIC DNA]</scope>
    <source>
        <strain evidence="12 13">DSM 11275</strain>
    </source>
</reference>
<keyword evidence="13" id="KW-1185">Reference proteome</keyword>
<evidence type="ECO:0000256" key="4">
    <source>
        <dbReference type="ARBA" id="ARBA00022485"/>
    </source>
</evidence>
<dbReference type="InterPro" id="IPR001989">
    <property type="entry name" value="Radical_activat_CS"/>
</dbReference>
<sequence length="298" mass="33531">MTDAQVKGTVFNIQKFSVHDGEGIRTLVFLKGCPLHCLWCSNPESQNIKPEHAFNPSRCLSAQVCGRCLKVCPSGALGLVEGIILHDRSRCTECMACVHACPSGAQSIYGESMSVEQVLNKVEEDGVFYHRSGGGMTLSGGEALTQHKFAHALLREGKRHHINTTIETCGCYPYGHLYEACKHLDKLIFDIKSLNPVKHKEFTGVDNALILKNFTAICEDFPYLPILVRTPVVPGFNDSDDDILAIREFIPRRPNIEYELLTYHRMGQPKYSYLGRRYELDDVKADEARMERLRELAQ</sequence>
<dbReference type="SUPFAM" id="SSF102114">
    <property type="entry name" value="Radical SAM enzymes"/>
    <property type="match status" value="1"/>
</dbReference>
<dbReference type="PANTHER" id="PTHR30352">
    <property type="entry name" value="PYRUVATE FORMATE-LYASE-ACTIVATING ENZYME"/>
    <property type="match status" value="1"/>
</dbReference>
<keyword evidence="12" id="KW-0456">Lyase</keyword>
<keyword evidence="12" id="KW-0670">Pyruvate</keyword>
<dbReference type="AlphaFoldDB" id="A0A7W8C0U9"/>
<dbReference type="SFLD" id="SFLDG01066">
    <property type="entry name" value="organic_radical-activating_enz"/>
    <property type="match status" value="1"/>
</dbReference>
<evidence type="ECO:0000256" key="8">
    <source>
        <dbReference type="ARBA" id="ARBA00023004"/>
    </source>
</evidence>
<proteinExistence type="inferred from homology"/>
<name>A0A7W8C0U9_9BACT</name>
<evidence type="ECO:0000259" key="11">
    <source>
        <dbReference type="PROSITE" id="PS51918"/>
    </source>
</evidence>
<evidence type="ECO:0000256" key="7">
    <source>
        <dbReference type="ARBA" id="ARBA00023002"/>
    </source>
</evidence>
<evidence type="ECO:0000313" key="13">
    <source>
        <dbReference type="Proteomes" id="UP000539075"/>
    </source>
</evidence>
<dbReference type="SFLD" id="SFLDG01118">
    <property type="entry name" value="activating_enzymes__group_2"/>
    <property type="match status" value="1"/>
</dbReference>
<dbReference type="InterPro" id="IPR034457">
    <property type="entry name" value="Organic_radical-activating"/>
</dbReference>
<evidence type="ECO:0000313" key="12">
    <source>
        <dbReference type="EMBL" id="MBB5143516.1"/>
    </source>
</evidence>
<dbReference type="GO" id="GO:0046872">
    <property type="term" value="F:metal ion binding"/>
    <property type="evidence" value="ECO:0007669"/>
    <property type="project" value="UniProtKB-KW"/>
</dbReference>
<dbReference type="InterPro" id="IPR017896">
    <property type="entry name" value="4Fe4S_Fe-S-bd"/>
</dbReference>
<dbReference type="RefSeq" id="WP_183719097.1">
    <property type="nucleotide sequence ID" value="NZ_JACHGO010000004.1"/>
</dbReference>
<dbReference type="InterPro" id="IPR012839">
    <property type="entry name" value="Organic_radical_activase"/>
</dbReference>
<keyword evidence="5" id="KW-0949">S-adenosyl-L-methionine</keyword>